<dbReference type="STRING" id="29571.SAMN05878437_1583"/>
<dbReference type="AlphaFoldDB" id="A0A1M7GKI2"/>
<keyword evidence="1" id="KW-0812">Transmembrane</keyword>
<keyword evidence="1" id="KW-1133">Transmembrane helix</keyword>
<gene>
    <name evidence="2" type="ORF">SAMN05878437_1583</name>
</gene>
<accession>A0A1M7GKI2</accession>
<keyword evidence="1" id="KW-0472">Membrane</keyword>
<evidence type="ECO:0000313" key="3">
    <source>
        <dbReference type="Proteomes" id="UP000190911"/>
    </source>
</evidence>
<sequence>MDMIIGAFVFAMFLGILNTLGLFKWICKEDFD</sequence>
<evidence type="ECO:0000256" key="1">
    <source>
        <dbReference type="SAM" id="Phobius"/>
    </source>
</evidence>
<protein>
    <submittedName>
        <fullName evidence="2">Uncharacterized protein</fullName>
    </submittedName>
</protein>
<evidence type="ECO:0000313" key="2">
    <source>
        <dbReference type="EMBL" id="SHM16793.1"/>
    </source>
</evidence>
<reference evidence="2 3" key="1">
    <citation type="submission" date="2016-11" db="EMBL/GenBank/DDBJ databases">
        <authorList>
            <person name="Jaros S."/>
            <person name="Januszkiewicz K."/>
            <person name="Wedrychowicz H."/>
        </authorList>
    </citation>
    <scope>NUCLEOTIDE SEQUENCE [LARGE SCALE GENOMIC DNA]</scope>
    <source>
        <strain evidence="2 3">ACAM 12</strain>
    </source>
</reference>
<dbReference type="EMBL" id="LT670847">
    <property type="protein sequence ID" value="SHM16793.1"/>
    <property type="molecule type" value="Genomic_DNA"/>
</dbReference>
<proteinExistence type="predicted"/>
<dbReference type="InParanoid" id="A0A1M7GKI2"/>
<keyword evidence="3" id="KW-1185">Reference proteome</keyword>
<dbReference type="Proteomes" id="UP000190911">
    <property type="component" value="Chromosome I"/>
</dbReference>
<name>A0A1M7GKI2_9GAMM</name>
<organism evidence="2 3">
    <name type="scientific">Vreelandella subglaciescola</name>
    <dbReference type="NCBI Taxonomy" id="29571"/>
    <lineage>
        <taxon>Bacteria</taxon>
        <taxon>Pseudomonadati</taxon>
        <taxon>Pseudomonadota</taxon>
        <taxon>Gammaproteobacteria</taxon>
        <taxon>Oceanospirillales</taxon>
        <taxon>Halomonadaceae</taxon>
        <taxon>Vreelandella</taxon>
    </lineage>
</organism>
<feature type="transmembrane region" description="Helical" evidence="1">
    <location>
        <begin position="6"/>
        <end position="27"/>
    </location>
</feature>